<feature type="transmembrane region" description="Helical" evidence="7">
    <location>
        <begin position="344"/>
        <end position="363"/>
    </location>
</feature>
<keyword evidence="3 7" id="KW-0812">Transmembrane</keyword>
<evidence type="ECO:0000259" key="8">
    <source>
        <dbReference type="PROSITE" id="PS50850"/>
    </source>
</evidence>
<name>A0A1V6RI88_9EURO</name>
<feature type="transmembrane region" description="Helical" evidence="7">
    <location>
        <begin position="509"/>
        <end position="528"/>
    </location>
</feature>
<dbReference type="FunFam" id="1.20.1720.10:FF:000012">
    <property type="entry name" value="MFS toxin efflux pump (AflT)"/>
    <property type="match status" value="1"/>
</dbReference>
<dbReference type="GO" id="GO:0022857">
    <property type="term" value="F:transmembrane transporter activity"/>
    <property type="evidence" value="ECO:0007669"/>
    <property type="project" value="InterPro"/>
</dbReference>
<keyword evidence="2" id="KW-0813">Transport</keyword>
<dbReference type="PROSITE" id="PS50850">
    <property type="entry name" value="MFS"/>
    <property type="match status" value="1"/>
</dbReference>
<dbReference type="InterPro" id="IPR036259">
    <property type="entry name" value="MFS_trans_sf"/>
</dbReference>
<feature type="region of interest" description="Disordered" evidence="6">
    <location>
        <begin position="609"/>
        <end position="628"/>
    </location>
</feature>
<feature type="transmembrane region" description="Helical" evidence="7">
    <location>
        <begin position="584"/>
        <end position="602"/>
    </location>
</feature>
<dbReference type="Pfam" id="PF07690">
    <property type="entry name" value="MFS_1"/>
    <property type="match status" value="1"/>
</dbReference>
<evidence type="ECO:0000256" key="2">
    <source>
        <dbReference type="ARBA" id="ARBA00022448"/>
    </source>
</evidence>
<comment type="caution">
    <text evidence="9">The sequence shown here is derived from an EMBL/GenBank/DDBJ whole genome shotgun (WGS) entry which is preliminary data.</text>
</comment>
<evidence type="ECO:0000313" key="9">
    <source>
        <dbReference type="EMBL" id="OQE01169.1"/>
    </source>
</evidence>
<evidence type="ECO:0000256" key="5">
    <source>
        <dbReference type="ARBA" id="ARBA00023136"/>
    </source>
</evidence>
<dbReference type="PANTHER" id="PTHR23501:SF177">
    <property type="entry name" value="MAJOR FACILITATOR SUPERFAMILY (MFS) PROFILE DOMAIN-CONTAINING PROTEIN-RELATED"/>
    <property type="match status" value="1"/>
</dbReference>
<feature type="transmembrane region" description="Helical" evidence="7">
    <location>
        <begin position="184"/>
        <end position="210"/>
    </location>
</feature>
<reference evidence="10" key="1">
    <citation type="journal article" date="2017" name="Nat. Microbiol.">
        <title>Global analysis of biosynthetic gene clusters reveals vast potential of secondary metabolite production in Penicillium species.</title>
        <authorList>
            <person name="Nielsen J.C."/>
            <person name="Grijseels S."/>
            <person name="Prigent S."/>
            <person name="Ji B."/>
            <person name="Dainat J."/>
            <person name="Nielsen K.F."/>
            <person name="Frisvad J.C."/>
            <person name="Workman M."/>
            <person name="Nielsen J."/>
        </authorList>
    </citation>
    <scope>NUCLEOTIDE SEQUENCE [LARGE SCALE GENOMIC DNA]</scope>
    <source>
        <strain evidence="10">IBT 29486</strain>
    </source>
</reference>
<protein>
    <recommendedName>
        <fullName evidence="8">Major facilitator superfamily (MFS) profile domain-containing protein</fullName>
    </recommendedName>
</protein>
<dbReference type="Proteomes" id="UP000191518">
    <property type="component" value="Unassembled WGS sequence"/>
</dbReference>
<feature type="domain" description="Major facilitator superfamily (MFS) profile" evidence="8">
    <location>
        <begin position="116"/>
        <end position="628"/>
    </location>
</feature>
<feature type="transmembrane region" description="Helical" evidence="7">
    <location>
        <begin position="239"/>
        <end position="260"/>
    </location>
</feature>
<evidence type="ECO:0000256" key="7">
    <source>
        <dbReference type="SAM" id="Phobius"/>
    </source>
</evidence>
<organism evidence="9 10">
    <name type="scientific">Penicillium vulpinum</name>
    <dbReference type="NCBI Taxonomy" id="29845"/>
    <lineage>
        <taxon>Eukaryota</taxon>
        <taxon>Fungi</taxon>
        <taxon>Dikarya</taxon>
        <taxon>Ascomycota</taxon>
        <taxon>Pezizomycotina</taxon>
        <taxon>Eurotiomycetes</taxon>
        <taxon>Eurotiomycetidae</taxon>
        <taxon>Eurotiales</taxon>
        <taxon>Aspergillaceae</taxon>
        <taxon>Penicillium</taxon>
    </lineage>
</organism>
<comment type="subcellular location">
    <subcellularLocation>
        <location evidence="1">Membrane</location>
        <topology evidence="1">Multi-pass membrane protein</topology>
    </subcellularLocation>
</comment>
<feature type="transmembrane region" description="Helical" evidence="7">
    <location>
        <begin position="449"/>
        <end position="468"/>
    </location>
</feature>
<dbReference type="InterPro" id="IPR020846">
    <property type="entry name" value="MFS_dom"/>
</dbReference>
<feature type="transmembrane region" description="Helical" evidence="7">
    <location>
        <begin position="272"/>
        <end position="292"/>
    </location>
</feature>
<keyword evidence="4 7" id="KW-1133">Transmembrane helix</keyword>
<dbReference type="Gene3D" id="1.20.1250.20">
    <property type="entry name" value="MFS general substrate transporter like domains"/>
    <property type="match status" value="1"/>
</dbReference>
<feature type="transmembrane region" description="Helical" evidence="7">
    <location>
        <begin position="154"/>
        <end position="172"/>
    </location>
</feature>
<feature type="transmembrane region" description="Helical" evidence="7">
    <location>
        <begin position="480"/>
        <end position="502"/>
    </location>
</feature>
<feature type="region of interest" description="Disordered" evidence="6">
    <location>
        <begin position="81"/>
        <end position="102"/>
    </location>
</feature>
<evidence type="ECO:0000256" key="3">
    <source>
        <dbReference type="ARBA" id="ARBA00022692"/>
    </source>
</evidence>
<dbReference type="CDD" id="cd17502">
    <property type="entry name" value="MFS_Azr1_MDR_like"/>
    <property type="match status" value="1"/>
</dbReference>
<feature type="transmembrane region" description="Helical" evidence="7">
    <location>
        <begin position="383"/>
        <end position="404"/>
    </location>
</feature>
<keyword evidence="5 7" id="KW-0472">Membrane</keyword>
<sequence length="628" mass="67554">MVYHGTKAVELARFLIRIGPIGYFSDPYIVNYRVHLFLSRLEAQWVFNRDFLLCQQYFAIIWATTDFASLHSLKTMSETNSNLVTDTKEERTNTPSESQDELAPVKYPSGPILGIIVIALMLSMFLVALDMAIKSIISTAIPKITTQFKSMEDIGWYGSSFFLTLAAFQSAWGHVYKGFSLRGSFLAAIGIFEIGSLVCALAPNSIALIVGRAIQGMGGAGLTGGCYTIAAFIAPPKKVPILIGLLGSTFSVASIAGPLLGGAFSQHVTWRWCFYINLPIGGVAAGVLLFFFRTPDRAKSGMGRPVKEKLQHFDFIGLAVLLAGLICFFLALQWGGVTKPWSDGSVIACLVLWVVLTGAFLGIEWWQQDRAIMVPRLLANRNIGACCAFIFFLNAANFSLIYNLPIYFQAIHGDSPMTSGIKNIPTILSTSIATFLSSAIVTKVGYYQPFLLAGSILATIGAGLIYTFDLTSGLGPIIGYQILYGTGTGLSVQIPVVVAGGLSSTDDQAITMATVLFFQFISAAYGVGSTDSIMNNLLLRNIPKHMKGINPEEVIAAGSSGLEEVFSGSALLGARRSYLDGLHGSWAMGIAFFGVTFLCALIPKRGGKIPRPGEQGGKDDQGNFVPMA</sequence>
<dbReference type="GO" id="GO:0005886">
    <property type="term" value="C:plasma membrane"/>
    <property type="evidence" value="ECO:0007669"/>
    <property type="project" value="TreeGrafter"/>
</dbReference>
<dbReference type="AlphaFoldDB" id="A0A1V6RI88"/>
<keyword evidence="10" id="KW-1185">Reference proteome</keyword>
<feature type="transmembrane region" description="Helical" evidence="7">
    <location>
        <begin position="424"/>
        <end position="442"/>
    </location>
</feature>
<feature type="transmembrane region" description="Helical" evidence="7">
    <location>
        <begin position="313"/>
        <end position="332"/>
    </location>
</feature>
<accession>A0A1V6RI88</accession>
<dbReference type="SUPFAM" id="SSF103473">
    <property type="entry name" value="MFS general substrate transporter"/>
    <property type="match status" value="1"/>
</dbReference>
<gene>
    <name evidence="9" type="ORF">PENVUL_c044G10090</name>
</gene>
<evidence type="ECO:0000256" key="4">
    <source>
        <dbReference type="ARBA" id="ARBA00022989"/>
    </source>
</evidence>
<proteinExistence type="predicted"/>
<dbReference type="PANTHER" id="PTHR23501">
    <property type="entry name" value="MAJOR FACILITATOR SUPERFAMILY"/>
    <property type="match status" value="1"/>
</dbReference>
<evidence type="ECO:0000256" key="1">
    <source>
        <dbReference type="ARBA" id="ARBA00004141"/>
    </source>
</evidence>
<feature type="transmembrane region" description="Helical" evidence="7">
    <location>
        <begin position="112"/>
        <end position="133"/>
    </location>
</feature>
<dbReference type="Gene3D" id="1.20.1720.10">
    <property type="entry name" value="Multidrug resistance protein D"/>
    <property type="match status" value="1"/>
</dbReference>
<evidence type="ECO:0000313" key="10">
    <source>
        <dbReference type="Proteomes" id="UP000191518"/>
    </source>
</evidence>
<dbReference type="InterPro" id="IPR011701">
    <property type="entry name" value="MFS"/>
</dbReference>
<evidence type="ECO:0000256" key="6">
    <source>
        <dbReference type="SAM" id="MobiDB-lite"/>
    </source>
</evidence>
<dbReference type="EMBL" id="MDYP01000044">
    <property type="protein sequence ID" value="OQE01169.1"/>
    <property type="molecule type" value="Genomic_DNA"/>
</dbReference>